<organism evidence="2 3">
    <name type="scientific">Parafilimonas terrae</name>
    <dbReference type="NCBI Taxonomy" id="1465490"/>
    <lineage>
        <taxon>Bacteria</taxon>
        <taxon>Pseudomonadati</taxon>
        <taxon>Bacteroidota</taxon>
        <taxon>Chitinophagia</taxon>
        <taxon>Chitinophagales</taxon>
        <taxon>Chitinophagaceae</taxon>
        <taxon>Parafilimonas</taxon>
    </lineage>
</organism>
<dbReference type="PANTHER" id="PTHR35446:SF2">
    <property type="entry name" value="CARBOXYMUCONOLACTONE DECARBOXYLASE-LIKE DOMAIN-CONTAINING PROTEIN"/>
    <property type="match status" value="1"/>
</dbReference>
<dbReference type="Proteomes" id="UP000199031">
    <property type="component" value="Unassembled WGS sequence"/>
</dbReference>
<accession>A0A1I5R9G0</accession>
<proteinExistence type="predicted"/>
<protein>
    <submittedName>
        <fullName evidence="2">Uncharacterized peroxidase-related enzyme</fullName>
    </submittedName>
</protein>
<keyword evidence="3" id="KW-1185">Reference proteome</keyword>
<dbReference type="Gene3D" id="1.20.1290.10">
    <property type="entry name" value="AhpD-like"/>
    <property type="match status" value="1"/>
</dbReference>
<feature type="domain" description="Carboxymuconolactone decarboxylase-like" evidence="1">
    <location>
        <begin position="29"/>
        <end position="70"/>
    </location>
</feature>
<gene>
    <name evidence="2" type="ORF">SAMN05444277_101145</name>
</gene>
<dbReference type="InterPro" id="IPR004675">
    <property type="entry name" value="AhpD_core"/>
</dbReference>
<dbReference type="NCBIfam" id="TIGR00778">
    <property type="entry name" value="ahpD_dom"/>
    <property type="match status" value="1"/>
</dbReference>
<dbReference type="GO" id="GO:0051920">
    <property type="term" value="F:peroxiredoxin activity"/>
    <property type="evidence" value="ECO:0007669"/>
    <property type="project" value="InterPro"/>
</dbReference>
<dbReference type="STRING" id="1465490.SAMN05444277_101145"/>
<dbReference type="EMBL" id="FOXQ01000001">
    <property type="protein sequence ID" value="SFP55184.1"/>
    <property type="molecule type" value="Genomic_DNA"/>
</dbReference>
<evidence type="ECO:0000313" key="3">
    <source>
        <dbReference type="Proteomes" id="UP000199031"/>
    </source>
</evidence>
<dbReference type="PANTHER" id="PTHR35446">
    <property type="entry name" value="SI:CH211-175M2.5"/>
    <property type="match status" value="1"/>
</dbReference>
<evidence type="ECO:0000259" key="1">
    <source>
        <dbReference type="Pfam" id="PF02627"/>
    </source>
</evidence>
<evidence type="ECO:0000313" key="2">
    <source>
        <dbReference type="EMBL" id="SFP55184.1"/>
    </source>
</evidence>
<sequence length="192" mass="20951">MPYIPLEEHLPGITGLLEYDKIAAAPIRELTQILLRGESTLTECERELIATVVSNGNQCKFCTAAHTAAADILLGENETSQKVKENIITAPVSNKMKALLTIASMVRENGKAVTQEAINKAKAEGATDIEIHDTVLIAALFCLYNRYVDGLATVTPAGSEFYKGLAERLKNHGYNRLPQGYDHLKKNKTVAP</sequence>
<keyword evidence="2" id="KW-0575">Peroxidase</keyword>
<dbReference type="InterPro" id="IPR003779">
    <property type="entry name" value="CMD-like"/>
</dbReference>
<dbReference type="RefSeq" id="WP_090653499.1">
    <property type="nucleotide sequence ID" value="NZ_FOXQ01000001.1"/>
</dbReference>
<name>A0A1I5R9G0_9BACT</name>
<dbReference type="InterPro" id="IPR010195">
    <property type="entry name" value="Uncharacterised_peroxidase-rel"/>
</dbReference>
<dbReference type="OrthoDB" id="9808310at2"/>
<keyword evidence="2" id="KW-0560">Oxidoreductase</keyword>
<dbReference type="AlphaFoldDB" id="A0A1I5R9G0"/>
<dbReference type="SUPFAM" id="SSF69118">
    <property type="entry name" value="AhpD-like"/>
    <property type="match status" value="1"/>
</dbReference>
<reference evidence="2 3" key="1">
    <citation type="submission" date="2016-10" db="EMBL/GenBank/DDBJ databases">
        <authorList>
            <person name="de Groot N.N."/>
        </authorList>
    </citation>
    <scope>NUCLEOTIDE SEQUENCE [LARGE SCALE GENOMIC DNA]</scope>
    <source>
        <strain evidence="2 3">DSM 28286</strain>
    </source>
</reference>
<dbReference type="NCBIfam" id="TIGR01926">
    <property type="entry name" value="peroxid_rel"/>
    <property type="match status" value="1"/>
</dbReference>
<dbReference type="Pfam" id="PF02627">
    <property type="entry name" value="CMD"/>
    <property type="match status" value="1"/>
</dbReference>
<dbReference type="InterPro" id="IPR029032">
    <property type="entry name" value="AhpD-like"/>
</dbReference>